<evidence type="ECO:0000259" key="2">
    <source>
        <dbReference type="Pfam" id="PF00652"/>
    </source>
</evidence>
<dbReference type="Proteomes" id="UP001174691">
    <property type="component" value="Unassembled WGS sequence"/>
</dbReference>
<keyword evidence="1" id="KW-0732">Signal</keyword>
<dbReference type="Pfam" id="PF00652">
    <property type="entry name" value="Ricin_B_lectin"/>
    <property type="match status" value="1"/>
</dbReference>
<feature type="signal peptide" evidence="1">
    <location>
        <begin position="1"/>
        <end position="17"/>
    </location>
</feature>
<dbReference type="Gene3D" id="2.80.10.50">
    <property type="match status" value="1"/>
</dbReference>
<evidence type="ECO:0000313" key="3">
    <source>
        <dbReference type="EMBL" id="KAJ9157009.1"/>
    </source>
</evidence>
<gene>
    <name evidence="3" type="ORF">NKR19_g4008</name>
</gene>
<feature type="domain" description="Ricin B lectin" evidence="2">
    <location>
        <begin position="32"/>
        <end position="125"/>
    </location>
</feature>
<dbReference type="SUPFAM" id="SSF50370">
    <property type="entry name" value="Ricin B-like lectins"/>
    <property type="match status" value="1"/>
</dbReference>
<evidence type="ECO:0000256" key="1">
    <source>
        <dbReference type="SAM" id="SignalP"/>
    </source>
</evidence>
<dbReference type="CDD" id="cd00161">
    <property type="entry name" value="beta-trefoil_Ricin-like"/>
    <property type="match status" value="1"/>
</dbReference>
<organism evidence="3 4">
    <name type="scientific">Coniochaeta hoffmannii</name>
    <dbReference type="NCBI Taxonomy" id="91930"/>
    <lineage>
        <taxon>Eukaryota</taxon>
        <taxon>Fungi</taxon>
        <taxon>Dikarya</taxon>
        <taxon>Ascomycota</taxon>
        <taxon>Pezizomycotina</taxon>
        <taxon>Sordariomycetes</taxon>
        <taxon>Sordariomycetidae</taxon>
        <taxon>Coniochaetales</taxon>
        <taxon>Coniochaetaceae</taxon>
        <taxon>Coniochaeta</taxon>
    </lineage>
</organism>
<dbReference type="InterPro" id="IPR035992">
    <property type="entry name" value="Ricin_B-like_lectins"/>
</dbReference>
<sequence>MLSPLPVLLACATLGLAQTAPAAPPAGYRAVYITSKVDAKFVIVPKTPVKAGTTIVVQTLTSAPEQQWWLTAGDSKIQLAGTTLCMDAGAKSAWKDMAAVYLKDCTAAADDPSQLWNVMADGRIALKASSPRE</sequence>
<accession>A0AA38RTI6</accession>
<dbReference type="PROSITE" id="PS50231">
    <property type="entry name" value="RICIN_B_LECTIN"/>
    <property type="match status" value="1"/>
</dbReference>
<dbReference type="EMBL" id="JANBVN010000047">
    <property type="protein sequence ID" value="KAJ9157009.1"/>
    <property type="molecule type" value="Genomic_DNA"/>
</dbReference>
<name>A0AA38RTI6_9PEZI</name>
<comment type="caution">
    <text evidence="3">The sequence shown here is derived from an EMBL/GenBank/DDBJ whole genome shotgun (WGS) entry which is preliminary data.</text>
</comment>
<dbReference type="InterPro" id="IPR000772">
    <property type="entry name" value="Ricin_B_lectin"/>
</dbReference>
<evidence type="ECO:0000313" key="4">
    <source>
        <dbReference type="Proteomes" id="UP001174691"/>
    </source>
</evidence>
<feature type="chain" id="PRO_5041340349" description="Ricin B lectin domain-containing protein" evidence="1">
    <location>
        <begin position="18"/>
        <end position="133"/>
    </location>
</feature>
<protein>
    <recommendedName>
        <fullName evidence="2">Ricin B lectin domain-containing protein</fullName>
    </recommendedName>
</protein>
<proteinExistence type="predicted"/>
<keyword evidence="4" id="KW-1185">Reference proteome</keyword>
<reference evidence="3" key="1">
    <citation type="submission" date="2022-07" db="EMBL/GenBank/DDBJ databases">
        <title>Fungi with potential for degradation of polypropylene.</title>
        <authorList>
            <person name="Gostincar C."/>
        </authorList>
    </citation>
    <scope>NUCLEOTIDE SEQUENCE</scope>
    <source>
        <strain evidence="3">EXF-13287</strain>
    </source>
</reference>
<dbReference type="AlphaFoldDB" id="A0AA38RTI6"/>